<dbReference type="SUPFAM" id="SSF53067">
    <property type="entry name" value="Actin-like ATPase domain"/>
    <property type="match status" value="2"/>
</dbReference>
<accession>F2LVT2</accession>
<reference evidence="2 3" key="1">
    <citation type="journal article" date="2011" name="Stand. Genomic Sci.">
        <title>Complete genome sequence of the thermophilic sulfur-reducer Hippea maritima type strain (MH(2)).</title>
        <authorList>
            <person name="Huntemann M."/>
            <person name="Lu M."/>
            <person name="Nolan M."/>
            <person name="Lapidus A."/>
            <person name="Lucas S."/>
            <person name="Hammon N."/>
            <person name="Deshpande S."/>
            <person name="Cheng J.F."/>
            <person name="Tapia R."/>
            <person name="Han C."/>
            <person name="Goodwin L."/>
            <person name="Pitluck S."/>
            <person name="Liolios K."/>
            <person name="Pagani I."/>
            <person name="Ivanova N."/>
            <person name="Ovchinikova G."/>
            <person name="Pati A."/>
            <person name="Chen A."/>
            <person name="Palaniappan K."/>
            <person name="Land M."/>
            <person name="Hauser L."/>
            <person name="Jeffries C.D."/>
            <person name="Detter J.C."/>
            <person name="Brambilla E.M."/>
            <person name="Rohde M."/>
            <person name="Spring S."/>
            <person name="Goker M."/>
            <person name="Woyke T."/>
            <person name="Bristow J."/>
            <person name="Eisen J.A."/>
            <person name="Markowitz V."/>
            <person name="Hugenholtz P."/>
            <person name="Kyrpides N.C."/>
            <person name="Klenk H.P."/>
            <person name="Mavromatis K."/>
        </authorList>
    </citation>
    <scope>NUCLEOTIDE SEQUENCE [LARGE SCALE GENOMIC DNA]</scope>
    <source>
        <strain evidence="3">ATCC 700847 / DSM 10411 / MH2</strain>
    </source>
</reference>
<reference evidence="3" key="2">
    <citation type="submission" date="2011-03" db="EMBL/GenBank/DDBJ databases">
        <title>The complete genome of Hippea maritima DSM 10411.</title>
        <authorList>
            <consortium name="US DOE Joint Genome Institute (JGI-PGF)"/>
            <person name="Lucas S."/>
            <person name="Copeland A."/>
            <person name="Lapidus A."/>
            <person name="Bruce D."/>
            <person name="Goodwin L."/>
            <person name="Pitluck S."/>
            <person name="Peters L."/>
            <person name="Kyrpides N."/>
            <person name="Mavromatis K."/>
            <person name="Pagani I."/>
            <person name="Ivanova N."/>
            <person name="Mikhailova N."/>
            <person name="Lu M."/>
            <person name="Detter J.C."/>
            <person name="Tapia R."/>
            <person name="Han C."/>
            <person name="Land M."/>
            <person name="Hauser L."/>
            <person name="Markowitz V."/>
            <person name="Cheng J.-F."/>
            <person name="Hugenholtz P."/>
            <person name="Woyke T."/>
            <person name="Wu D."/>
            <person name="Spring S."/>
            <person name="Schroeder M."/>
            <person name="Brambilla E."/>
            <person name="Klenk H.-P."/>
            <person name="Eisen J.A."/>
        </authorList>
    </citation>
    <scope>NUCLEOTIDE SEQUENCE [LARGE SCALE GENOMIC DNA]</scope>
    <source>
        <strain evidence="3">ATCC 700847 / DSM 10411 / MH2</strain>
    </source>
</reference>
<dbReference type="FunCoup" id="F2LVT2">
    <property type="interactions" value="290"/>
</dbReference>
<dbReference type="RefSeq" id="WP_013681907.1">
    <property type="nucleotide sequence ID" value="NC_015318.1"/>
</dbReference>
<dbReference type="InterPro" id="IPR050273">
    <property type="entry name" value="GppA/Ppx_hydrolase"/>
</dbReference>
<dbReference type="KEGG" id="hmr:Hipma_0896"/>
<dbReference type="EMBL" id="CP002606">
    <property type="protein sequence ID" value="AEA33866.1"/>
    <property type="molecule type" value="Genomic_DNA"/>
</dbReference>
<name>F2LVT2_HIPMA</name>
<dbReference type="AlphaFoldDB" id="F2LVT2"/>
<evidence type="ECO:0000313" key="2">
    <source>
        <dbReference type="EMBL" id="AEA33866.1"/>
    </source>
</evidence>
<dbReference type="InterPro" id="IPR043129">
    <property type="entry name" value="ATPase_NBD"/>
</dbReference>
<dbReference type="GO" id="GO:0016462">
    <property type="term" value="F:pyrophosphatase activity"/>
    <property type="evidence" value="ECO:0007669"/>
    <property type="project" value="TreeGrafter"/>
</dbReference>
<dbReference type="Pfam" id="PF02541">
    <property type="entry name" value="Ppx-GppA"/>
    <property type="match status" value="1"/>
</dbReference>
<dbReference type="PANTHER" id="PTHR30005:SF0">
    <property type="entry name" value="RETROGRADE REGULATION PROTEIN 2"/>
    <property type="match status" value="1"/>
</dbReference>
<dbReference type="eggNOG" id="COG0248">
    <property type="taxonomic scope" value="Bacteria"/>
</dbReference>
<feature type="domain" description="Ppx/GppA phosphatase N-terminal" evidence="1">
    <location>
        <begin position="17"/>
        <end position="303"/>
    </location>
</feature>
<dbReference type="STRING" id="760142.Hipma_0896"/>
<keyword evidence="3" id="KW-1185">Reference proteome</keyword>
<protein>
    <submittedName>
        <fullName evidence="2">Ppx/GppA phosphatase</fullName>
    </submittedName>
</protein>
<dbReference type="InParanoid" id="F2LVT2"/>
<dbReference type="CDD" id="cd24054">
    <property type="entry name" value="ASKHA_NBD_AaPPX-GppA_MtPPX2-like"/>
    <property type="match status" value="1"/>
</dbReference>
<evidence type="ECO:0000313" key="3">
    <source>
        <dbReference type="Proteomes" id="UP000008139"/>
    </source>
</evidence>
<proteinExistence type="predicted"/>
<gene>
    <name evidence="2" type="ordered locus">Hipma_0896</name>
</gene>
<dbReference type="InterPro" id="IPR003695">
    <property type="entry name" value="Ppx_GppA_N"/>
</dbReference>
<sequence>MVIASIDIGTNTVRLLIARKKGPCTFEFLLQKSRIARLGEGFLPQKILKPQAIQRTLEILKEYLRLIVDFNVDKTVAVATSATREALNKDELLKEAEKLGLNIRVIDGDEEAELTHLGIMYFLNGRVKGKRWAAFDLGGGSTEFMFSCGKNLKEAFSLPIGVVKLLEKHIKEDPPQEGELVKAGDDFIGILHERIKAKDNIDFIVANAGTTTTLAAIDLKLVNYDYRAVEGYILKKSVIESILKNMVKMDSKHRLMRYSILEKGREDVIVVGAYILKRVLEFFGKDYLIATNGSLREGVIIKEFCSG</sequence>
<dbReference type="HOGENOM" id="CLU_025908_1_0_7"/>
<dbReference type="Gene3D" id="3.30.420.150">
    <property type="entry name" value="Exopolyphosphatase. Domain 2"/>
    <property type="match status" value="1"/>
</dbReference>
<dbReference type="Gene3D" id="3.30.420.40">
    <property type="match status" value="1"/>
</dbReference>
<dbReference type="Proteomes" id="UP000008139">
    <property type="component" value="Chromosome"/>
</dbReference>
<dbReference type="PANTHER" id="PTHR30005">
    <property type="entry name" value="EXOPOLYPHOSPHATASE"/>
    <property type="match status" value="1"/>
</dbReference>
<dbReference type="OrthoDB" id="9793035at2"/>
<organism evidence="2 3">
    <name type="scientific">Hippea maritima (strain ATCC 700847 / DSM 10411 / MH2)</name>
    <dbReference type="NCBI Taxonomy" id="760142"/>
    <lineage>
        <taxon>Bacteria</taxon>
        <taxon>Pseudomonadati</taxon>
        <taxon>Campylobacterota</taxon>
        <taxon>Desulfurellia</taxon>
        <taxon>Desulfurellales</taxon>
        <taxon>Hippeaceae</taxon>
        <taxon>Hippea</taxon>
    </lineage>
</organism>
<evidence type="ECO:0000259" key="1">
    <source>
        <dbReference type="Pfam" id="PF02541"/>
    </source>
</evidence>